<evidence type="ECO:0000256" key="1">
    <source>
        <dbReference type="ARBA" id="ARBA00001922"/>
    </source>
</evidence>
<dbReference type="PANTHER" id="PTHR48101">
    <property type="entry name" value="METHYLMALONYL-COA MUTASE, MITOCHONDRIAL-RELATED"/>
    <property type="match status" value="1"/>
</dbReference>
<dbReference type="PROSITE" id="PS00544">
    <property type="entry name" value="METMALONYL_COA_MUTASE"/>
    <property type="match status" value="1"/>
</dbReference>
<dbReference type="Pfam" id="PF02310">
    <property type="entry name" value="B12-binding"/>
    <property type="match status" value="1"/>
</dbReference>
<feature type="domain" description="B12-binding" evidence="10">
    <location>
        <begin position="579"/>
        <end position="711"/>
    </location>
</feature>
<dbReference type="Pfam" id="PF01642">
    <property type="entry name" value="MM_CoA_mutase"/>
    <property type="match status" value="1"/>
</dbReference>
<dbReference type="GO" id="GO:0019678">
    <property type="term" value="P:propionate metabolic process, methylmalonyl pathway"/>
    <property type="evidence" value="ECO:0007669"/>
    <property type="project" value="TreeGrafter"/>
</dbReference>
<protein>
    <recommendedName>
        <fullName evidence="9">Methylmalonyl-CoA mutase</fullName>
        <ecNumber evidence="4">5.4.99.2</ecNumber>
    </recommendedName>
</protein>
<dbReference type="CDD" id="cd02071">
    <property type="entry name" value="MM_CoA_mut_B12_BD"/>
    <property type="match status" value="1"/>
</dbReference>
<evidence type="ECO:0000256" key="4">
    <source>
        <dbReference type="ARBA" id="ARBA00012398"/>
    </source>
</evidence>
<dbReference type="InterPro" id="IPR006098">
    <property type="entry name" value="MMCoA_mutase_a_cat"/>
</dbReference>
<dbReference type="GO" id="GO:0005737">
    <property type="term" value="C:cytoplasm"/>
    <property type="evidence" value="ECO:0007669"/>
    <property type="project" value="TreeGrafter"/>
</dbReference>
<dbReference type="InterPro" id="IPR006159">
    <property type="entry name" value="Acid_CoA_mut_C"/>
</dbReference>
<evidence type="ECO:0000256" key="6">
    <source>
        <dbReference type="ARBA" id="ARBA00022723"/>
    </source>
</evidence>
<comment type="similarity">
    <text evidence="3">Belongs to the methylmalonyl-CoA mutase family.</text>
</comment>
<keyword evidence="8" id="KW-0170">Cobalt</keyword>
<dbReference type="NCBIfam" id="TIGR00641">
    <property type="entry name" value="acid_CoA_mut_N"/>
    <property type="match status" value="1"/>
</dbReference>
<dbReference type="EC" id="5.4.99.2" evidence="4"/>
<evidence type="ECO:0000313" key="11">
    <source>
        <dbReference type="EMBL" id="SUZ30911.1"/>
    </source>
</evidence>
<keyword evidence="5" id="KW-0846">Cobalamin</keyword>
<evidence type="ECO:0000256" key="9">
    <source>
        <dbReference type="ARBA" id="ARBA00072363"/>
    </source>
</evidence>
<keyword evidence="7 11" id="KW-0413">Isomerase</keyword>
<keyword evidence="12" id="KW-1185">Reference proteome</keyword>
<dbReference type="AlphaFoldDB" id="A0A3B0M444"/>
<evidence type="ECO:0000259" key="10">
    <source>
        <dbReference type="PROSITE" id="PS51332"/>
    </source>
</evidence>
<dbReference type="SUPFAM" id="SSF51703">
    <property type="entry name" value="Cobalamin (vitamin B12)-dependent enzymes"/>
    <property type="match status" value="1"/>
</dbReference>
<dbReference type="NCBIfam" id="TIGR00640">
    <property type="entry name" value="acid_CoA_mut_C"/>
    <property type="match status" value="1"/>
</dbReference>
<dbReference type="InterPro" id="IPR006158">
    <property type="entry name" value="Cobalamin-bd"/>
</dbReference>
<accession>A0A3B0M444</accession>
<proteinExistence type="inferred from homology"/>
<dbReference type="InterPro" id="IPR058549">
    <property type="entry name" value="MeMalonylCoA_mutase_a/b_site"/>
</dbReference>
<gene>
    <name evidence="11" type="primary">scpA_1</name>
    <name evidence="11" type="ORF">ROE7235_00641</name>
</gene>
<dbReference type="RefSeq" id="WP_121093210.1">
    <property type="nucleotide sequence ID" value="NZ_UIHC01000004.1"/>
</dbReference>
<dbReference type="FunFam" id="3.40.50.280:FF:000002">
    <property type="entry name" value="Methylmalonyl-CoA mutase, mitochondrial"/>
    <property type="match status" value="1"/>
</dbReference>
<dbReference type="InterPro" id="IPR036724">
    <property type="entry name" value="Cobalamin-bd_sf"/>
</dbReference>
<keyword evidence="6" id="KW-0479">Metal-binding</keyword>
<dbReference type="InterPro" id="IPR016176">
    <property type="entry name" value="Cbl-dep_enz_cat"/>
</dbReference>
<dbReference type="InterPro" id="IPR006099">
    <property type="entry name" value="MeMalonylCoA_mutase_a/b_cat"/>
</dbReference>
<comment type="cofactor">
    <cofactor evidence="1">
        <name>adenosylcob(III)alamin</name>
        <dbReference type="ChEBI" id="CHEBI:18408"/>
    </cofactor>
</comment>
<dbReference type="OrthoDB" id="9762378at2"/>
<evidence type="ECO:0000256" key="3">
    <source>
        <dbReference type="ARBA" id="ARBA00008465"/>
    </source>
</evidence>
<organism evidence="11 12">
    <name type="scientific">Roseinatronobacter ekhonensis</name>
    <dbReference type="NCBI Taxonomy" id="254356"/>
    <lineage>
        <taxon>Bacteria</taxon>
        <taxon>Pseudomonadati</taxon>
        <taxon>Pseudomonadota</taxon>
        <taxon>Alphaproteobacteria</taxon>
        <taxon>Rhodobacterales</taxon>
        <taxon>Paracoccaceae</taxon>
        <taxon>Roseinatronobacter</taxon>
    </lineage>
</organism>
<name>A0A3B0M444_9RHOB</name>
<evidence type="ECO:0000256" key="7">
    <source>
        <dbReference type="ARBA" id="ARBA00023235"/>
    </source>
</evidence>
<dbReference type="Proteomes" id="UP000272908">
    <property type="component" value="Unassembled WGS sequence"/>
</dbReference>
<dbReference type="GO" id="GO:0031419">
    <property type="term" value="F:cobalamin binding"/>
    <property type="evidence" value="ECO:0007669"/>
    <property type="project" value="UniProtKB-KW"/>
</dbReference>
<evidence type="ECO:0000313" key="12">
    <source>
        <dbReference type="Proteomes" id="UP000272908"/>
    </source>
</evidence>
<evidence type="ECO:0000256" key="5">
    <source>
        <dbReference type="ARBA" id="ARBA00022628"/>
    </source>
</evidence>
<dbReference type="Gene3D" id="3.20.20.240">
    <property type="entry name" value="Methylmalonyl-CoA mutase"/>
    <property type="match status" value="1"/>
</dbReference>
<reference evidence="12" key="1">
    <citation type="submission" date="2018-08" db="EMBL/GenBank/DDBJ databases">
        <authorList>
            <person name="Rodrigo-Torres L."/>
            <person name="Arahal R. D."/>
            <person name="Lucena T."/>
        </authorList>
    </citation>
    <scope>NUCLEOTIDE SEQUENCE [LARGE SCALE GENOMIC DNA]</scope>
    <source>
        <strain evidence="12">CECT 7235</strain>
    </source>
</reference>
<dbReference type="NCBIfam" id="NF006944">
    <property type="entry name" value="PRK09426.1"/>
    <property type="match status" value="1"/>
</dbReference>
<comment type="pathway">
    <text evidence="2">Metabolic intermediate metabolism; propanoyl-CoA degradation; succinyl-CoA from propanoyl-CoA: step 3/3.</text>
</comment>
<dbReference type="SUPFAM" id="SSF52242">
    <property type="entry name" value="Cobalamin (vitamin B12)-binding domain"/>
    <property type="match status" value="1"/>
</dbReference>
<dbReference type="FunFam" id="3.20.20.240:FF:000001">
    <property type="entry name" value="Probable methylmalonyl-coa mutase"/>
    <property type="match status" value="1"/>
</dbReference>
<dbReference type="EMBL" id="UIHC01000004">
    <property type="protein sequence ID" value="SUZ30911.1"/>
    <property type="molecule type" value="Genomic_DNA"/>
</dbReference>
<evidence type="ECO:0000256" key="2">
    <source>
        <dbReference type="ARBA" id="ARBA00005146"/>
    </source>
</evidence>
<dbReference type="Gene3D" id="3.40.50.280">
    <property type="entry name" value="Cobalamin-binding domain"/>
    <property type="match status" value="1"/>
</dbReference>
<dbReference type="GO" id="GO:0046872">
    <property type="term" value="F:metal ion binding"/>
    <property type="evidence" value="ECO:0007669"/>
    <property type="project" value="UniProtKB-KW"/>
</dbReference>
<dbReference type="CDD" id="cd03679">
    <property type="entry name" value="MM_CoA_mutase_alpha_like"/>
    <property type="match status" value="1"/>
</dbReference>
<dbReference type="PROSITE" id="PS51332">
    <property type="entry name" value="B12_BINDING"/>
    <property type="match status" value="1"/>
</dbReference>
<evidence type="ECO:0000256" key="8">
    <source>
        <dbReference type="ARBA" id="ARBA00023285"/>
    </source>
</evidence>
<dbReference type="GO" id="GO:0004494">
    <property type="term" value="F:methylmalonyl-CoA mutase activity"/>
    <property type="evidence" value="ECO:0007669"/>
    <property type="project" value="UniProtKB-EC"/>
</dbReference>
<dbReference type="PANTHER" id="PTHR48101:SF4">
    <property type="entry name" value="METHYLMALONYL-COA MUTASE, MITOCHONDRIAL"/>
    <property type="match status" value="1"/>
</dbReference>
<sequence length="711" mass="77039">MSDAKDAWAALATKELRGRPLDSLTWNTLEGIPVQPLYTAEDIEGLPHLGGIPGDSPYTRGVKATMYAGRPWTIRQYAGFSTAEESNAFYRRNLAAGQQGVSVAFDLATHRGYDSDHARVMGDVGKAGVAIDSVEDMKILFDGIPLDKVSVSMTMNGAVIPILANFIVTGEEQGVDRAALSGTIQNDILKEFMVRNTYIYPPEPSMRLIADIIEYTSAHMPRFNSISISGYHMQEAGANLVQELAFTLADGREYVRTAIARGMDVDAFAGRLSFFFAIGTNFFMEIAKLRAARLLWSRVMEEFNPKNPKSSMLRTHCQTSGVSLQEQDPYNNVIRTAYEAMSAVLGGTQSLHTNALDEAIALPTDFSARIARNTQLVLQEETGVTKVVDPLAGSYYVEKLTHDLAEAAWKLMDEVEELGGMTKAVASGMPKLRIEETAAKRQADIDRGDEVIVGVNKYRKDKEDPIDIRDIDNAAVRDSQIARLERIRATRDTAGCDAALAEVTRRATEGGNLLDAAVDAARARASVGEISMAMEKVFGRHRAEVKTLAGVYGAAYEGDDGFAAIQADVERFAEAEGRRPRMLVVKMGQDGHDRGAKVIATAFADIGFDVDVGPLFQTPAEAAQDAVDNDVHIIGISSQAAGHKTLAPELVKELKAAGADDILVICGGVIPQQDYKFLFDAGVKAIFGPGTNIPEAAKKILDLVRQARGLG</sequence>